<evidence type="ECO:0000256" key="2">
    <source>
        <dbReference type="ARBA" id="ARBA00023002"/>
    </source>
</evidence>
<dbReference type="InterPro" id="IPR009100">
    <property type="entry name" value="AcylCoA_DH/oxidase_NM_dom_sf"/>
</dbReference>
<dbReference type="PANTHER" id="PTHR43831">
    <property type="entry name" value="ISOBUTYRYL-COA DEHYDROGENASE"/>
    <property type="match status" value="1"/>
</dbReference>
<dbReference type="Gene3D" id="1.20.140.10">
    <property type="entry name" value="Butyryl-CoA Dehydrogenase, subunit A, domain 3"/>
    <property type="match status" value="1"/>
</dbReference>
<dbReference type="Proteomes" id="UP000198908">
    <property type="component" value="Unassembled WGS sequence"/>
</dbReference>
<evidence type="ECO:0000259" key="4">
    <source>
        <dbReference type="Pfam" id="PF02771"/>
    </source>
</evidence>
<evidence type="ECO:0000313" key="7">
    <source>
        <dbReference type="Proteomes" id="UP000198908"/>
    </source>
</evidence>
<dbReference type="PIRSF" id="PIRSF016578">
    <property type="entry name" value="HsaA"/>
    <property type="match status" value="1"/>
</dbReference>
<dbReference type="InterPro" id="IPR013786">
    <property type="entry name" value="AcylCoA_DH/ox_N"/>
</dbReference>
<protein>
    <submittedName>
        <fullName evidence="6">Acyl-CoA dehydrogenase</fullName>
    </submittedName>
</protein>
<feature type="domain" description="Acyl-CoA oxidase/dehydrogenase middle" evidence="3">
    <location>
        <begin position="141"/>
        <end position="231"/>
    </location>
</feature>
<dbReference type="InterPro" id="IPR013107">
    <property type="entry name" value="Acyl-CoA_DH_C"/>
</dbReference>
<dbReference type="Pfam" id="PF02770">
    <property type="entry name" value="Acyl-CoA_dh_M"/>
    <property type="match status" value="1"/>
</dbReference>
<feature type="domain" description="Acyl-CoA dehydrogenase/oxidase N-terminal" evidence="4">
    <location>
        <begin position="29"/>
        <end position="110"/>
    </location>
</feature>
<dbReference type="InterPro" id="IPR052547">
    <property type="entry name" value="Mito_Isobutyryl-CoADH"/>
</dbReference>
<proteinExistence type="predicted"/>
<dbReference type="InterPro" id="IPR006091">
    <property type="entry name" value="Acyl-CoA_Oxase/DH_mid-dom"/>
</dbReference>
<feature type="domain" description="Acyl-CoA dehydrogenase C-terminal" evidence="5">
    <location>
        <begin position="267"/>
        <end position="382"/>
    </location>
</feature>
<gene>
    <name evidence="6" type="ORF">SAMN05421548_10294</name>
</gene>
<evidence type="ECO:0000256" key="1">
    <source>
        <dbReference type="ARBA" id="ARBA00022630"/>
    </source>
</evidence>
<dbReference type="OrthoDB" id="7316074at2"/>
<dbReference type="GO" id="GO:0016627">
    <property type="term" value="F:oxidoreductase activity, acting on the CH-CH group of donors"/>
    <property type="evidence" value="ECO:0007669"/>
    <property type="project" value="InterPro"/>
</dbReference>
<sequence>MNASTTPNATRARDEDQPAALVERAALLGRAFAAVADEHDRNATPPLEQFRALREAGLLRANIDPGNGGYGAGLALSRAIVAEIAYGDPSVALILSMHYSQHAMIVHDAREQTGNWPAALARRLTQASVEGRALVNAAQVEPALGSPSHGGLPETLARRDGDAWRITGHKLYVTGAPLLTWINVLARTDEPEPRLGHFLVPREAAGVRIVETWDPLGMRATASHDVVFTEVAIPVDNVVGLKPAHLGVQRDPHATAWYFSLVGTVYDGAARAARDWLLAFLNERKPGALGGAALATVPIVQESVGRIEMLLTTNDWLLRTHADAIDAGTAPAGLSAVVKHTVVDNAIAAVDIALELAGNHGIARHNPLERHHRNVQCARIHAPSNSLLRAMAARSALGL</sequence>
<evidence type="ECO:0000259" key="5">
    <source>
        <dbReference type="Pfam" id="PF08028"/>
    </source>
</evidence>
<dbReference type="InterPro" id="IPR036250">
    <property type="entry name" value="AcylCo_DH-like_C"/>
</dbReference>
<accession>A0A1G6H9W5</accession>
<dbReference type="SUPFAM" id="SSF47203">
    <property type="entry name" value="Acyl-CoA dehydrogenase C-terminal domain-like"/>
    <property type="match status" value="1"/>
</dbReference>
<evidence type="ECO:0000313" key="6">
    <source>
        <dbReference type="EMBL" id="SDB91089.1"/>
    </source>
</evidence>
<dbReference type="PANTHER" id="PTHR43831:SF1">
    <property type="entry name" value="ISOBUTYRYL-COA DEHYDROGENASE, MITOCHONDRIAL"/>
    <property type="match status" value="1"/>
</dbReference>
<dbReference type="Pfam" id="PF08028">
    <property type="entry name" value="Acyl-CoA_dh_2"/>
    <property type="match status" value="1"/>
</dbReference>
<keyword evidence="7" id="KW-1185">Reference proteome</keyword>
<dbReference type="GO" id="GO:0050660">
    <property type="term" value="F:flavin adenine dinucleotide binding"/>
    <property type="evidence" value="ECO:0007669"/>
    <property type="project" value="InterPro"/>
</dbReference>
<reference evidence="7" key="1">
    <citation type="submission" date="2016-09" db="EMBL/GenBank/DDBJ databases">
        <authorList>
            <person name="Varghese N."/>
            <person name="Submissions S."/>
        </authorList>
    </citation>
    <scope>NUCLEOTIDE SEQUENCE [LARGE SCALE GENOMIC DNA]</scope>
    <source>
        <strain evidence="7">TNe-862</strain>
    </source>
</reference>
<dbReference type="STRING" id="416944.SAMN05421548_10294"/>
<organism evidence="6 7">
    <name type="scientific">Paraburkholderia lycopersici</name>
    <dbReference type="NCBI Taxonomy" id="416944"/>
    <lineage>
        <taxon>Bacteria</taxon>
        <taxon>Pseudomonadati</taxon>
        <taxon>Pseudomonadota</taxon>
        <taxon>Betaproteobacteria</taxon>
        <taxon>Burkholderiales</taxon>
        <taxon>Burkholderiaceae</taxon>
        <taxon>Paraburkholderia</taxon>
    </lineage>
</organism>
<dbReference type="AlphaFoldDB" id="A0A1G6H9W5"/>
<dbReference type="RefSeq" id="WP_091994434.1">
    <property type="nucleotide sequence ID" value="NZ_FMYQ01000002.1"/>
</dbReference>
<dbReference type="CDD" id="cd00567">
    <property type="entry name" value="ACAD"/>
    <property type="match status" value="1"/>
</dbReference>
<keyword evidence="2" id="KW-0560">Oxidoreductase</keyword>
<dbReference type="Gene3D" id="1.10.540.10">
    <property type="entry name" value="Acyl-CoA dehydrogenase/oxidase, N-terminal domain"/>
    <property type="match status" value="1"/>
</dbReference>
<dbReference type="InterPro" id="IPR046373">
    <property type="entry name" value="Acyl-CoA_Oxase/DH_mid-dom_sf"/>
</dbReference>
<name>A0A1G6H9W5_9BURK</name>
<dbReference type="Gene3D" id="2.40.110.10">
    <property type="entry name" value="Butyryl-CoA Dehydrogenase, subunit A, domain 2"/>
    <property type="match status" value="1"/>
</dbReference>
<dbReference type="SUPFAM" id="SSF56645">
    <property type="entry name" value="Acyl-CoA dehydrogenase NM domain-like"/>
    <property type="match status" value="1"/>
</dbReference>
<dbReference type="EMBL" id="FMYQ01000002">
    <property type="protein sequence ID" value="SDB91089.1"/>
    <property type="molecule type" value="Genomic_DNA"/>
</dbReference>
<keyword evidence="1" id="KW-0285">Flavoprotein</keyword>
<dbReference type="InterPro" id="IPR037069">
    <property type="entry name" value="AcylCoA_DH/ox_N_sf"/>
</dbReference>
<dbReference type="Pfam" id="PF02771">
    <property type="entry name" value="Acyl-CoA_dh_N"/>
    <property type="match status" value="1"/>
</dbReference>
<evidence type="ECO:0000259" key="3">
    <source>
        <dbReference type="Pfam" id="PF02770"/>
    </source>
</evidence>